<protein>
    <submittedName>
        <fullName evidence="6">Alcohol dehydrogenase class IV</fullName>
    </submittedName>
</protein>
<dbReference type="InterPro" id="IPR018211">
    <property type="entry name" value="ADH_Fe_CS"/>
</dbReference>
<dbReference type="InterPro" id="IPR056798">
    <property type="entry name" value="ADH_Fe_C"/>
</dbReference>
<evidence type="ECO:0000256" key="1">
    <source>
        <dbReference type="ARBA" id="ARBA00007358"/>
    </source>
</evidence>
<name>A0A2T6C0J7_9BACL</name>
<evidence type="ECO:0000259" key="5">
    <source>
        <dbReference type="Pfam" id="PF25137"/>
    </source>
</evidence>
<sequence>MKGSAELRMPPAVFYGRGSFAKVGEQAVCLGKKALLISDRVMERNGHVARCRQYLDRAGVSHVSYLDIHSEPTDRYVGEALKRLQEEQCDVIVALGGGSCLDTAKAVAVVAANGGYIGDYTGGKKRIERDPIPLIAVPTTAGTGSEVTSVTVITNTKDDVKMMIKHPAFVPAVAIVDPVLTVSCPPKVTAATGLDALCHAVEAYISRRSHPLTDTLALSAVERIVPNIRKAYENRENLDARENMALAAMQAGVAFSNASVCLVHGMSRPIGALFHVPHGVSNAMLLPAVLEFTRPACVPRLAVIGRIIDRCLEGRSDEEAAEGAISKIKGLCSALDIPNMKAWGIKREKLENALDKMAADALDSGSPEMNPRIPTHGEIVELYRYCYDYSFSNMECTH</sequence>
<dbReference type="FunFam" id="3.40.50.1970:FF:000003">
    <property type="entry name" value="Alcohol dehydrogenase, iron-containing"/>
    <property type="match status" value="1"/>
</dbReference>
<dbReference type="Gene3D" id="1.20.1090.10">
    <property type="entry name" value="Dehydroquinate synthase-like - alpha domain"/>
    <property type="match status" value="1"/>
</dbReference>
<dbReference type="AlphaFoldDB" id="A0A2T6C0J7"/>
<dbReference type="CDD" id="cd08194">
    <property type="entry name" value="Fe-ADH-like"/>
    <property type="match status" value="1"/>
</dbReference>
<dbReference type="InterPro" id="IPR001670">
    <property type="entry name" value="ADH_Fe/GldA"/>
</dbReference>
<organism evidence="6 7">
    <name type="scientific">Melghirimyces profundicolus</name>
    <dbReference type="NCBI Taxonomy" id="1242148"/>
    <lineage>
        <taxon>Bacteria</taxon>
        <taxon>Bacillati</taxon>
        <taxon>Bacillota</taxon>
        <taxon>Bacilli</taxon>
        <taxon>Bacillales</taxon>
        <taxon>Thermoactinomycetaceae</taxon>
        <taxon>Melghirimyces</taxon>
    </lineage>
</organism>
<dbReference type="PANTHER" id="PTHR11496:SF102">
    <property type="entry name" value="ALCOHOL DEHYDROGENASE 4"/>
    <property type="match status" value="1"/>
</dbReference>
<accession>A0A2T6C0J7</accession>
<dbReference type="SUPFAM" id="SSF56796">
    <property type="entry name" value="Dehydroquinate synthase-like"/>
    <property type="match status" value="1"/>
</dbReference>
<proteinExistence type="inferred from homology"/>
<dbReference type="RefSeq" id="WP_108022468.1">
    <property type="nucleotide sequence ID" value="NZ_QBKR01000006.1"/>
</dbReference>
<dbReference type="OrthoDB" id="9815791at2"/>
<keyword evidence="2" id="KW-0560">Oxidoreductase</keyword>
<dbReference type="FunFam" id="1.20.1090.10:FF:000001">
    <property type="entry name" value="Aldehyde-alcohol dehydrogenase"/>
    <property type="match status" value="1"/>
</dbReference>
<comment type="caution">
    <text evidence="6">The sequence shown here is derived from an EMBL/GenBank/DDBJ whole genome shotgun (WGS) entry which is preliminary data.</text>
</comment>
<dbReference type="GO" id="GO:0046872">
    <property type="term" value="F:metal ion binding"/>
    <property type="evidence" value="ECO:0007669"/>
    <property type="project" value="InterPro"/>
</dbReference>
<evidence type="ECO:0000313" key="6">
    <source>
        <dbReference type="EMBL" id="PTX61845.1"/>
    </source>
</evidence>
<dbReference type="Pfam" id="PF00465">
    <property type="entry name" value="Fe-ADH"/>
    <property type="match status" value="1"/>
</dbReference>
<dbReference type="PROSITE" id="PS00913">
    <property type="entry name" value="ADH_IRON_1"/>
    <property type="match status" value="1"/>
</dbReference>
<dbReference type="Pfam" id="PF25137">
    <property type="entry name" value="ADH_Fe_C"/>
    <property type="match status" value="1"/>
</dbReference>
<evidence type="ECO:0000256" key="3">
    <source>
        <dbReference type="ARBA" id="ARBA00023027"/>
    </source>
</evidence>
<evidence type="ECO:0000256" key="2">
    <source>
        <dbReference type="ARBA" id="ARBA00023002"/>
    </source>
</evidence>
<reference evidence="6 7" key="1">
    <citation type="submission" date="2018-04" db="EMBL/GenBank/DDBJ databases">
        <title>Genomic Encyclopedia of Archaeal and Bacterial Type Strains, Phase II (KMG-II): from individual species to whole genera.</title>
        <authorList>
            <person name="Goeker M."/>
        </authorList>
    </citation>
    <scope>NUCLEOTIDE SEQUENCE [LARGE SCALE GENOMIC DNA]</scope>
    <source>
        <strain evidence="6 7">DSM 45787</strain>
    </source>
</reference>
<dbReference type="Proteomes" id="UP000244240">
    <property type="component" value="Unassembled WGS sequence"/>
</dbReference>
<keyword evidence="7" id="KW-1185">Reference proteome</keyword>
<dbReference type="InterPro" id="IPR039697">
    <property type="entry name" value="Alcohol_dehydrogenase_Fe"/>
</dbReference>
<dbReference type="EMBL" id="QBKR01000006">
    <property type="protein sequence ID" value="PTX61845.1"/>
    <property type="molecule type" value="Genomic_DNA"/>
</dbReference>
<dbReference type="PANTHER" id="PTHR11496">
    <property type="entry name" value="ALCOHOL DEHYDROGENASE"/>
    <property type="match status" value="1"/>
</dbReference>
<feature type="domain" description="Alcohol dehydrogenase iron-type/glycerol dehydrogenase GldA" evidence="4">
    <location>
        <begin position="10"/>
        <end position="178"/>
    </location>
</feature>
<feature type="domain" description="Fe-containing alcohol dehydrogenase-like C-terminal" evidence="5">
    <location>
        <begin position="189"/>
        <end position="385"/>
    </location>
</feature>
<comment type="similarity">
    <text evidence="1">Belongs to the iron-containing alcohol dehydrogenase family.</text>
</comment>
<evidence type="ECO:0000259" key="4">
    <source>
        <dbReference type="Pfam" id="PF00465"/>
    </source>
</evidence>
<evidence type="ECO:0000313" key="7">
    <source>
        <dbReference type="Proteomes" id="UP000244240"/>
    </source>
</evidence>
<gene>
    <name evidence="6" type="ORF">C8P63_10697</name>
</gene>
<dbReference type="Gene3D" id="3.40.50.1970">
    <property type="match status" value="1"/>
</dbReference>
<dbReference type="GO" id="GO:0004022">
    <property type="term" value="F:alcohol dehydrogenase (NAD+) activity"/>
    <property type="evidence" value="ECO:0007669"/>
    <property type="project" value="UniProtKB-ARBA"/>
</dbReference>
<keyword evidence="3" id="KW-0520">NAD</keyword>